<comment type="similarity">
    <text evidence="3 15 17">Belongs to the RNA methyltransferase TrmD family.</text>
</comment>
<feature type="binding site" evidence="15 16">
    <location>
        <begin position="134"/>
        <end position="139"/>
    </location>
    <ligand>
        <name>S-adenosyl-L-methionine</name>
        <dbReference type="ChEBI" id="CHEBI:59789"/>
    </ligand>
</feature>
<dbReference type="PIRSF" id="PIRSF000386">
    <property type="entry name" value="tRNA_mtase"/>
    <property type="match status" value="1"/>
</dbReference>
<comment type="catalytic activity">
    <reaction evidence="14 15 17">
        <text>guanosine(37) in tRNA + S-adenosyl-L-methionine = N(1)-methylguanosine(37) in tRNA + S-adenosyl-L-homocysteine + H(+)</text>
        <dbReference type="Rhea" id="RHEA:36899"/>
        <dbReference type="Rhea" id="RHEA-COMP:10145"/>
        <dbReference type="Rhea" id="RHEA-COMP:10147"/>
        <dbReference type="ChEBI" id="CHEBI:15378"/>
        <dbReference type="ChEBI" id="CHEBI:57856"/>
        <dbReference type="ChEBI" id="CHEBI:59789"/>
        <dbReference type="ChEBI" id="CHEBI:73542"/>
        <dbReference type="ChEBI" id="CHEBI:74269"/>
        <dbReference type="EC" id="2.1.1.228"/>
    </reaction>
</comment>
<dbReference type="HAMAP" id="MF_00605">
    <property type="entry name" value="TrmD"/>
    <property type="match status" value="1"/>
</dbReference>
<dbReference type="EC" id="2.1.1.228" evidence="5 15"/>
<organism evidence="19 20">
    <name type="scientific">Desulfoscipio geothermicus DSM 3669</name>
    <dbReference type="NCBI Taxonomy" id="1121426"/>
    <lineage>
        <taxon>Bacteria</taxon>
        <taxon>Bacillati</taxon>
        <taxon>Bacillota</taxon>
        <taxon>Clostridia</taxon>
        <taxon>Eubacteriales</taxon>
        <taxon>Desulfallaceae</taxon>
        <taxon>Desulfoscipio</taxon>
    </lineage>
</organism>
<evidence type="ECO:0000256" key="14">
    <source>
        <dbReference type="ARBA" id="ARBA00047783"/>
    </source>
</evidence>
<dbReference type="InterPro" id="IPR023148">
    <property type="entry name" value="tRNA_m1G_MeTrfase_C_sf"/>
</dbReference>
<dbReference type="GO" id="GO:0052906">
    <property type="term" value="F:tRNA (guanine(37)-N1)-methyltransferase activity"/>
    <property type="evidence" value="ECO:0007669"/>
    <property type="project" value="UniProtKB-UniRule"/>
</dbReference>
<gene>
    <name evidence="15" type="primary">trmD</name>
    <name evidence="19" type="ORF">SAMN05660706_10647</name>
</gene>
<evidence type="ECO:0000256" key="3">
    <source>
        <dbReference type="ARBA" id="ARBA00007630"/>
    </source>
</evidence>
<reference evidence="20" key="1">
    <citation type="submission" date="2016-10" db="EMBL/GenBank/DDBJ databases">
        <authorList>
            <person name="Varghese N."/>
            <person name="Submissions S."/>
        </authorList>
    </citation>
    <scope>NUCLEOTIDE SEQUENCE [LARGE SCALE GENOMIC DNA]</scope>
    <source>
        <strain evidence="20">DSM 3669</strain>
    </source>
</reference>
<feature type="binding site" evidence="15 16">
    <location>
        <position position="114"/>
    </location>
    <ligand>
        <name>S-adenosyl-L-methionine</name>
        <dbReference type="ChEBI" id="CHEBI:59789"/>
    </ligand>
</feature>
<evidence type="ECO:0000256" key="8">
    <source>
        <dbReference type="ARBA" id="ARBA00022603"/>
    </source>
</evidence>
<dbReference type="Gene3D" id="1.10.1270.20">
    <property type="entry name" value="tRNA(m1g37)methyltransferase, domain 2"/>
    <property type="match status" value="1"/>
</dbReference>
<name>A0A1I6D6C0_9FIRM</name>
<evidence type="ECO:0000256" key="13">
    <source>
        <dbReference type="ARBA" id="ARBA00033392"/>
    </source>
</evidence>
<feature type="domain" description="tRNA methyltransferase TRMD/TRM10-type" evidence="18">
    <location>
        <begin position="1"/>
        <end position="226"/>
    </location>
</feature>
<dbReference type="InterPro" id="IPR029026">
    <property type="entry name" value="tRNA_m1G_MTases_N"/>
</dbReference>
<comment type="subunit">
    <text evidence="4 15 17">Homodimer.</text>
</comment>
<comment type="subcellular location">
    <subcellularLocation>
        <location evidence="2 15 17">Cytoplasm</location>
    </subcellularLocation>
</comment>
<evidence type="ECO:0000256" key="16">
    <source>
        <dbReference type="PIRSR" id="PIRSR000386-1"/>
    </source>
</evidence>
<dbReference type="SUPFAM" id="SSF75217">
    <property type="entry name" value="alpha/beta knot"/>
    <property type="match status" value="1"/>
</dbReference>
<evidence type="ECO:0000256" key="7">
    <source>
        <dbReference type="ARBA" id="ARBA00022490"/>
    </source>
</evidence>
<dbReference type="NCBIfam" id="NF000648">
    <property type="entry name" value="PRK00026.1"/>
    <property type="match status" value="1"/>
</dbReference>
<accession>A0A1I6D6C0</accession>
<evidence type="ECO:0000256" key="6">
    <source>
        <dbReference type="ARBA" id="ARBA00014679"/>
    </source>
</evidence>
<proteinExistence type="inferred from homology"/>
<evidence type="ECO:0000256" key="2">
    <source>
        <dbReference type="ARBA" id="ARBA00004496"/>
    </source>
</evidence>
<dbReference type="EMBL" id="FOYM01000006">
    <property type="protein sequence ID" value="SFR01024.1"/>
    <property type="molecule type" value="Genomic_DNA"/>
</dbReference>
<dbReference type="PANTHER" id="PTHR46417">
    <property type="entry name" value="TRNA (GUANINE-N(1)-)-METHYLTRANSFERASE"/>
    <property type="match status" value="1"/>
</dbReference>
<dbReference type="GO" id="GO:0005829">
    <property type="term" value="C:cytosol"/>
    <property type="evidence" value="ECO:0007669"/>
    <property type="project" value="TreeGrafter"/>
</dbReference>
<dbReference type="InterPro" id="IPR016009">
    <property type="entry name" value="tRNA_MeTrfase_TRMD/TRM10"/>
</dbReference>
<keyword evidence="9 15" id="KW-0808">Transferase</keyword>
<protein>
    <recommendedName>
        <fullName evidence="6 15">tRNA (guanine-N(1)-)-methyltransferase</fullName>
        <ecNumber evidence="5 15">2.1.1.228</ecNumber>
    </recommendedName>
    <alternativeName>
        <fullName evidence="12 15">M1G-methyltransferase</fullName>
    </alternativeName>
    <alternativeName>
        <fullName evidence="13 15">tRNA [GM37] methyltransferase</fullName>
    </alternativeName>
</protein>
<evidence type="ECO:0000256" key="9">
    <source>
        <dbReference type="ARBA" id="ARBA00022679"/>
    </source>
</evidence>
<evidence type="ECO:0000313" key="19">
    <source>
        <dbReference type="EMBL" id="SFR01024.1"/>
    </source>
</evidence>
<evidence type="ECO:0000256" key="1">
    <source>
        <dbReference type="ARBA" id="ARBA00002634"/>
    </source>
</evidence>
<dbReference type="CDD" id="cd18080">
    <property type="entry name" value="TrmD-like"/>
    <property type="match status" value="1"/>
</dbReference>
<keyword evidence="11 15" id="KW-0819">tRNA processing</keyword>
<evidence type="ECO:0000256" key="15">
    <source>
        <dbReference type="HAMAP-Rule" id="MF_00605"/>
    </source>
</evidence>
<sequence>MKIDILTLFPEMFAGPFDSSIIKRAREKGLLEINFTDIRDFSGNKHNTVDDTPYGGGAGMVMQAPPVMRALEHVRGLRGGALNRVVLMCPTGLPFDQNWARDLAREEHLVIICGHYEGFDERVRELAVTDELSIGDYVLTGGELPAMVVVDAVSRMIPGVLGESASAEEDSFYRGLLEYPQYTRPREYEGLIVPDILLSGHHENIRRWRRRQALLKTLERRPDLLREEILTDEDRDILREMAEVIRGILQLD</sequence>
<dbReference type="Gene3D" id="3.40.1280.10">
    <property type="match status" value="1"/>
</dbReference>
<evidence type="ECO:0000256" key="17">
    <source>
        <dbReference type="RuleBase" id="RU003464"/>
    </source>
</evidence>
<dbReference type="InterPro" id="IPR002649">
    <property type="entry name" value="tRNA_m1G_MeTrfase_TrmD"/>
</dbReference>
<evidence type="ECO:0000313" key="20">
    <source>
        <dbReference type="Proteomes" id="UP000199584"/>
    </source>
</evidence>
<evidence type="ECO:0000256" key="12">
    <source>
        <dbReference type="ARBA" id="ARBA00029736"/>
    </source>
</evidence>
<dbReference type="Proteomes" id="UP000199584">
    <property type="component" value="Unassembled WGS sequence"/>
</dbReference>
<dbReference type="GO" id="GO:0002939">
    <property type="term" value="P:tRNA N1-guanine methylation"/>
    <property type="evidence" value="ECO:0007669"/>
    <property type="project" value="TreeGrafter"/>
</dbReference>
<dbReference type="FunFam" id="3.40.1280.10:FF:000001">
    <property type="entry name" value="tRNA (guanine-N(1)-)-methyltransferase"/>
    <property type="match status" value="1"/>
</dbReference>
<keyword evidence="7 15" id="KW-0963">Cytoplasm</keyword>
<dbReference type="InterPro" id="IPR029028">
    <property type="entry name" value="Alpha/beta_knot_MTases"/>
</dbReference>
<dbReference type="FunFam" id="1.10.1270.20:FF:000001">
    <property type="entry name" value="tRNA (guanine-N(1)-)-methyltransferase"/>
    <property type="match status" value="1"/>
</dbReference>
<dbReference type="AlphaFoldDB" id="A0A1I6D6C0"/>
<evidence type="ECO:0000256" key="10">
    <source>
        <dbReference type="ARBA" id="ARBA00022691"/>
    </source>
</evidence>
<dbReference type="RefSeq" id="WP_092482361.1">
    <property type="nucleotide sequence ID" value="NZ_FOYM01000006.1"/>
</dbReference>
<dbReference type="NCBIfam" id="TIGR00088">
    <property type="entry name" value="trmD"/>
    <property type="match status" value="1"/>
</dbReference>
<comment type="function">
    <text evidence="1 15 17">Specifically methylates guanosine-37 in various tRNAs.</text>
</comment>
<dbReference type="OrthoDB" id="9807416at2"/>
<evidence type="ECO:0000259" key="18">
    <source>
        <dbReference type="Pfam" id="PF01746"/>
    </source>
</evidence>
<evidence type="ECO:0000256" key="5">
    <source>
        <dbReference type="ARBA" id="ARBA00012807"/>
    </source>
</evidence>
<dbReference type="STRING" id="39060.SAMN05660706_10647"/>
<dbReference type="PANTHER" id="PTHR46417:SF1">
    <property type="entry name" value="TRNA (GUANINE-N(1)-)-METHYLTRANSFERASE"/>
    <property type="match status" value="1"/>
</dbReference>
<dbReference type="Pfam" id="PF01746">
    <property type="entry name" value="tRNA_m1G_MT"/>
    <property type="match status" value="1"/>
</dbReference>
<evidence type="ECO:0000256" key="11">
    <source>
        <dbReference type="ARBA" id="ARBA00022694"/>
    </source>
</evidence>
<keyword evidence="10 15" id="KW-0949">S-adenosyl-L-methionine</keyword>
<keyword evidence="8 15" id="KW-0489">Methyltransferase</keyword>
<keyword evidence="20" id="KW-1185">Reference proteome</keyword>
<evidence type="ECO:0000256" key="4">
    <source>
        <dbReference type="ARBA" id="ARBA00011738"/>
    </source>
</evidence>